<keyword evidence="1" id="KW-1133">Transmembrane helix</keyword>
<dbReference type="InterPro" id="IPR018580">
    <property type="entry name" value="Uncharacterised_YfhO"/>
</dbReference>
<evidence type="ECO:0000313" key="2">
    <source>
        <dbReference type="EMBL" id="CAA9221478.1"/>
    </source>
</evidence>
<feature type="transmembrane region" description="Helical" evidence="1">
    <location>
        <begin position="156"/>
        <end position="174"/>
    </location>
</feature>
<feature type="transmembrane region" description="Helical" evidence="1">
    <location>
        <begin position="369"/>
        <end position="387"/>
    </location>
</feature>
<feature type="transmembrane region" description="Helical" evidence="1">
    <location>
        <begin position="798"/>
        <end position="817"/>
    </location>
</feature>
<feature type="transmembrane region" description="Helical" evidence="1">
    <location>
        <begin position="521"/>
        <end position="537"/>
    </location>
</feature>
<dbReference type="EMBL" id="CADCTQ010000041">
    <property type="protein sequence ID" value="CAA9221478.1"/>
    <property type="molecule type" value="Genomic_DNA"/>
</dbReference>
<feature type="transmembrane region" description="Helical" evidence="1">
    <location>
        <begin position="12"/>
        <end position="32"/>
    </location>
</feature>
<name>A0A6J4HG78_9SPHI</name>
<gene>
    <name evidence="2" type="ORF">AVDCRST_MAG56-470</name>
</gene>
<proteinExistence type="predicted"/>
<sequence>MKKGNILQKSLPHVGVLLAFLVITFVYFSPVFEGKTLAKNDVVQSQGAAAEVLAYREKTGKFPLWTNSMFGGMPAYLVGTDYPNSWSTKLGRVFINLFPDPVNYVLLYLVGFYILLVALNFSPGLAALGSVAFAFSSYNLINIEAGHISKALAMGYLPPIIAGVILAFRGRYWVGGALAGLFMALHLYGNHIQITYYLLVTLAIYGVIELVYAAREGRLKTFLTAAAVLAVAVGLAFGSHASRLMVTNEYARESIRGTSDLTRAGSGPSRGGLDREYAFSWSYGKMETFTLLIPHFRGGGSGVGLGPSSATFEAIERQAGRDQARQFAAQAPLYWGDQPFTGGPAYAGAVVCFLFVLGLFLVKDRIKWWLLASTFVLISFAWGKYFFLNDVFFDYLPFFNKFRAVTMALTLVQVYLALGAVLAVRELVTGAYTWTSLKKPLAWSLGLTAGVALLFALLAGALFDFSATSDTQQGLPAWLLEALRSDRESALRTDAIRSVFFILAAAGLLLAYVYKRLNATVLAATLSLLVLVDLFAVDKRYLNNEDFAPKRQAGKVEPTAANQAILRDTTHYRVLNLTVSPTDDATTSYFHRSVGGYHAAKLQRYQQLYDTVIRAELQRLVTGLQGQSFSPAVFNQLPGLNMLNTKYFILGAEAQAVLENPAALGNAWFVREYRVVPDANAEIQAVKNLDPARTAVVDARYGKNLMDFDLRPDSAASIRLTAYSPDRLVYQSSAATPQLAVFSEVYYQGNNDWQAYVDGQPVPHFRANYLLRAMRVPAGSHKVEFVYTGNTYKKGETIALVSSVLLLGFVAGAAFLGTRRKEEPVKQAH</sequence>
<keyword evidence="1" id="KW-0472">Membrane</keyword>
<reference evidence="2" key="1">
    <citation type="submission" date="2020-02" db="EMBL/GenBank/DDBJ databases">
        <authorList>
            <person name="Meier V. D."/>
        </authorList>
    </citation>
    <scope>NUCLEOTIDE SEQUENCE</scope>
    <source>
        <strain evidence="2">AVDCRST_MAG56</strain>
    </source>
</reference>
<dbReference type="AlphaFoldDB" id="A0A6J4HG78"/>
<feature type="transmembrane region" description="Helical" evidence="1">
    <location>
        <begin position="343"/>
        <end position="362"/>
    </location>
</feature>
<feature type="transmembrane region" description="Helical" evidence="1">
    <location>
        <begin position="194"/>
        <end position="214"/>
    </location>
</feature>
<dbReference type="PANTHER" id="PTHR38454:SF1">
    <property type="entry name" value="INTEGRAL MEMBRANE PROTEIN"/>
    <property type="match status" value="1"/>
</dbReference>
<feature type="transmembrane region" description="Helical" evidence="1">
    <location>
        <begin position="440"/>
        <end position="463"/>
    </location>
</feature>
<dbReference type="PANTHER" id="PTHR38454">
    <property type="entry name" value="INTEGRAL MEMBRANE PROTEIN-RELATED"/>
    <property type="match status" value="1"/>
</dbReference>
<accession>A0A6J4HG78</accession>
<protein>
    <recommendedName>
        <fullName evidence="3">Bacterial membrane protein YfhO</fullName>
    </recommendedName>
</protein>
<keyword evidence="1" id="KW-0812">Transmembrane</keyword>
<evidence type="ECO:0000256" key="1">
    <source>
        <dbReference type="SAM" id="Phobius"/>
    </source>
</evidence>
<feature type="transmembrane region" description="Helical" evidence="1">
    <location>
        <begin position="106"/>
        <end position="135"/>
    </location>
</feature>
<feature type="transmembrane region" description="Helical" evidence="1">
    <location>
        <begin position="221"/>
        <end position="241"/>
    </location>
</feature>
<organism evidence="2">
    <name type="scientific">uncultured Cytophagales bacterium</name>
    <dbReference type="NCBI Taxonomy" id="158755"/>
    <lineage>
        <taxon>Bacteria</taxon>
        <taxon>Pseudomonadati</taxon>
        <taxon>Bacteroidota</taxon>
        <taxon>Sphingobacteriia</taxon>
        <taxon>Sphingobacteriales</taxon>
        <taxon>environmental samples</taxon>
    </lineage>
</organism>
<feature type="transmembrane region" description="Helical" evidence="1">
    <location>
        <begin position="495"/>
        <end position="514"/>
    </location>
</feature>
<feature type="transmembrane region" description="Helical" evidence="1">
    <location>
        <begin position="407"/>
        <end position="428"/>
    </location>
</feature>
<evidence type="ECO:0008006" key="3">
    <source>
        <dbReference type="Google" id="ProtNLM"/>
    </source>
</evidence>